<dbReference type="InterPro" id="IPR001867">
    <property type="entry name" value="OmpR/PhoB-type_DNA-bd"/>
</dbReference>
<comment type="caution">
    <text evidence="5">The sequence shown here is derived from an EMBL/GenBank/DDBJ whole genome shotgun (WGS) entry which is preliminary data.</text>
</comment>
<dbReference type="RefSeq" id="WP_205096230.1">
    <property type="nucleotide sequence ID" value="NZ_JACLYZ010000034.1"/>
</dbReference>
<keyword evidence="1 2" id="KW-0238">DNA-binding</keyword>
<dbReference type="InterPro" id="IPR016032">
    <property type="entry name" value="Sig_transdc_resp-reg_C-effctor"/>
</dbReference>
<dbReference type="PROSITE" id="PS51755">
    <property type="entry name" value="OMPR_PHOB"/>
    <property type="match status" value="1"/>
</dbReference>
<sequence length="209" mass="24266">MRNGEDVRITCIPADKHFVQHADSVWSHTVGYVNELEVTVLAGTAWYRYLCGVDWVVLLLGSLLCPGLYLCGIRLFRWCRCRCTRREVVEKEVFVAVGEHRTEVYKLDENVRFDVGRKLIYNVVAETTARLKPLEAHALKCLLESDGYALDCEELIRLLWPDEKEVDIRRLHSTIGRLRKIMSSMSNVEIQCRRHRYYLIFPSTSSDSI</sequence>
<dbReference type="SUPFAM" id="SSF46894">
    <property type="entry name" value="C-terminal effector domain of the bipartite response regulators"/>
    <property type="match status" value="1"/>
</dbReference>
<proteinExistence type="predicted"/>
<keyword evidence="3" id="KW-1133">Transmembrane helix</keyword>
<dbReference type="InterPro" id="IPR036388">
    <property type="entry name" value="WH-like_DNA-bd_sf"/>
</dbReference>
<accession>A0ABS2E358</accession>
<organism evidence="5 6">
    <name type="scientific">Mediterranea massiliensis</name>
    <dbReference type="NCBI Taxonomy" id="1841865"/>
    <lineage>
        <taxon>Bacteria</taxon>
        <taxon>Pseudomonadati</taxon>
        <taxon>Bacteroidota</taxon>
        <taxon>Bacteroidia</taxon>
        <taxon>Bacteroidales</taxon>
        <taxon>Bacteroidaceae</taxon>
        <taxon>Mediterranea</taxon>
    </lineage>
</organism>
<feature type="domain" description="OmpR/PhoB-type" evidence="4">
    <location>
        <begin position="102"/>
        <end position="202"/>
    </location>
</feature>
<dbReference type="Pfam" id="PF00486">
    <property type="entry name" value="Trans_reg_C"/>
    <property type="match status" value="1"/>
</dbReference>
<gene>
    <name evidence="5" type="ORF">H7U35_12585</name>
</gene>
<feature type="transmembrane region" description="Helical" evidence="3">
    <location>
        <begin position="55"/>
        <end position="76"/>
    </location>
</feature>
<evidence type="ECO:0000313" key="6">
    <source>
        <dbReference type="Proteomes" id="UP000766986"/>
    </source>
</evidence>
<evidence type="ECO:0000256" key="1">
    <source>
        <dbReference type="ARBA" id="ARBA00023125"/>
    </source>
</evidence>
<keyword evidence="6" id="KW-1185">Reference proteome</keyword>
<reference evidence="5 6" key="1">
    <citation type="journal article" date="2021" name="Sci. Rep.">
        <title>The distribution of antibiotic resistance genes in chicken gut microbiota commensals.</title>
        <authorList>
            <person name="Juricova H."/>
            <person name="Matiasovicova J."/>
            <person name="Kubasova T."/>
            <person name="Cejkova D."/>
            <person name="Rychlik I."/>
        </authorList>
    </citation>
    <scope>NUCLEOTIDE SEQUENCE [LARGE SCALE GENOMIC DNA]</scope>
    <source>
        <strain evidence="5 6">An772</strain>
    </source>
</reference>
<evidence type="ECO:0000256" key="2">
    <source>
        <dbReference type="PROSITE-ProRule" id="PRU01091"/>
    </source>
</evidence>
<keyword evidence="3" id="KW-0472">Membrane</keyword>
<evidence type="ECO:0000313" key="5">
    <source>
        <dbReference type="EMBL" id="MBM6736048.1"/>
    </source>
</evidence>
<keyword evidence="3" id="KW-0812">Transmembrane</keyword>
<dbReference type="EMBL" id="JACLYZ010000034">
    <property type="protein sequence ID" value="MBM6736048.1"/>
    <property type="molecule type" value="Genomic_DNA"/>
</dbReference>
<protein>
    <submittedName>
        <fullName evidence="5">Helix-turn-helix domain-containing protein</fullName>
    </submittedName>
</protein>
<dbReference type="Proteomes" id="UP000766986">
    <property type="component" value="Unassembled WGS sequence"/>
</dbReference>
<name>A0ABS2E358_9BACT</name>
<feature type="DNA-binding region" description="OmpR/PhoB-type" evidence="2">
    <location>
        <begin position="102"/>
        <end position="202"/>
    </location>
</feature>
<dbReference type="Gene3D" id="1.10.10.10">
    <property type="entry name" value="Winged helix-like DNA-binding domain superfamily/Winged helix DNA-binding domain"/>
    <property type="match status" value="1"/>
</dbReference>
<evidence type="ECO:0000259" key="4">
    <source>
        <dbReference type="PROSITE" id="PS51755"/>
    </source>
</evidence>
<evidence type="ECO:0000256" key="3">
    <source>
        <dbReference type="SAM" id="Phobius"/>
    </source>
</evidence>